<evidence type="ECO:0000313" key="9">
    <source>
        <dbReference type="EMBL" id="APU69847.1"/>
    </source>
</evidence>
<evidence type="ECO:0000256" key="3">
    <source>
        <dbReference type="ARBA" id="ARBA00005072"/>
    </source>
</evidence>
<comment type="catalytic activity">
    <reaction evidence="8">
        <text>L-leucine + 2-oxoglutarate = 4-methyl-2-oxopentanoate + L-glutamate</text>
        <dbReference type="Rhea" id="RHEA:18321"/>
        <dbReference type="ChEBI" id="CHEBI:16810"/>
        <dbReference type="ChEBI" id="CHEBI:17865"/>
        <dbReference type="ChEBI" id="CHEBI:29985"/>
        <dbReference type="ChEBI" id="CHEBI:57427"/>
        <dbReference type="EC" id="2.6.1.42"/>
    </reaction>
</comment>
<dbReference type="GO" id="GO:0046394">
    <property type="term" value="P:carboxylic acid biosynthetic process"/>
    <property type="evidence" value="ECO:0007669"/>
    <property type="project" value="UniProtKB-ARBA"/>
</dbReference>
<evidence type="ECO:0000256" key="7">
    <source>
        <dbReference type="ARBA" id="ARBA00048798"/>
    </source>
</evidence>
<comment type="catalytic activity">
    <reaction evidence="7">
        <text>L-isoleucine + 2-oxoglutarate = (S)-3-methyl-2-oxopentanoate + L-glutamate</text>
        <dbReference type="Rhea" id="RHEA:24801"/>
        <dbReference type="ChEBI" id="CHEBI:16810"/>
        <dbReference type="ChEBI" id="CHEBI:29985"/>
        <dbReference type="ChEBI" id="CHEBI:35146"/>
        <dbReference type="ChEBI" id="CHEBI:58045"/>
        <dbReference type="EC" id="2.6.1.42"/>
    </reaction>
</comment>
<reference evidence="9 10" key="1">
    <citation type="submission" date="2016-07" db="EMBL/GenBank/DDBJ databases">
        <title>Multi-omics approach to identify versatile polysaccharide utilization systems of a marine flavobacterium Gramella flava.</title>
        <authorList>
            <person name="Tang K."/>
        </authorList>
    </citation>
    <scope>NUCLEOTIDE SEQUENCE [LARGE SCALE GENOMIC DNA]</scope>
    <source>
        <strain evidence="9 10">JLT2011</strain>
    </source>
</reference>
<evidence type="ECO:0000256" key="5">
    <source>
        <dbReference type="ARBA" id="ARBA00013053"/>
    </source>
</evidence>
<evidence type="ECO:0000256" key="1">
    <source>
        <dbReference type="ARBA" id="ARBA00004824"/>
    </source>
</evidence>
<evidence type="ECO:0000256" key="2">
    <source>
        <dbReference type="ARBA" id="ARBA00004931"/>
    </source>
</evidence>
<dbReference type="OrthoDB" id="9805628at2"/>
<dbReference type="Proteomes" id="UP000186230">
    <property type="component" value="Chromosome"/>
</dbReference>
<comment type="similarity">
    <text evidence="4">Belongs to the class-IV pyridoxal-phosphate-dependent aminotransferase family.</text>
</comment>
<protein>
    <recommendedName>
        <fullName evidence="5">branched-chain-amino-acid transaminase</fullName>
        <ecNumber evidence="5">2.6.1.42</ecNumber>
    </recommendedName>
</protein>
<organism evidence="9 10">
    <name type="scientific">Christiangramia flava JLT2011</name>
    <dbReference type="NCBI Taxonomy" id="1229726"/>
    <lineage>
        <taxon>Bacteria</taxon>
        <taxon>Pseudomonadati</taxon>
        <taxon>Bacteroidota</taxon>
        <taxon>Flavobacteriia</taxon>
        <taxon>Flavobacteriales</taxon>
        <taxon>Flavobacteriaceae</taxon>
        <taxon>Christiangramia</taxon>
    </lineage>
</organism>
<dbReference type="InterPro" id="IPR001544">
    <property type="entry name" value="Aminotrans_IV"/>
</dbReference>
<dbReference type="GO" id="GO:0052656">
    <property type="term" value="F:L-isoleucine-2-oxoglutarate transaminase activity"/>
    <property type="evidence" value="ECO:0007669"/>
    <property type="project" value="RHEA"/>
</dbReference>
<dbReference type="GO" id="GO:0052655">
    <property type="term" value="F:L-valine-2-oxoglutarate transaminase activity"/>
    <property type="evidence" value="ECO:0007669"/>
    <property type="project" value="RHEA"/>
</dbReference>
<evidence type="ECO:0000313" key="10">
    <source>
        <dbReference type="Proteomes" id="UP000186230"/>
    </source>
</evidence>
<name>A0A1L7I8C6_9FLAO</name>
<evidence type="ECO:0000256" key="8">
    <source>
        <dbReference type="ARBA" id="ARBA00049229"/>
    </source>
</evidence>
<comment type="catalytic activity">
    <reaction evidence="6">
        <text>L-valine + 2-oxoglutarate = 3-methyl-2-oxobutanoate + L-glutamate</text>
        <dbReference type="Rhea" id="RHEA:24813"/>
        <dbReference type="ChEBI" id="CHEBI:11851"/>
        <dbReference type="ChEBI" id="CHEBI:16810"/>
        <dbReference type="ChEBI" id="CHEBI:29985"/>
        <dbReference type="ChEBI" id="CHEBI:57762"/>
        <dbReference type="EC" id="2.6.1.42"/>
    </reaction>
</comment>
<dbReference type="STRING" id="1229726.GRFL_3123"/>
<comment type="pathway">
    <text evidence="1">Amino-acid biosynthesis; L-isoleucine biosynthesis; L-isoleucine from 2-oxobutanoate: step 4/4.</text>
</comment>
<evidence type="ECO:0000256" key="6">
    <source>
        <dbReference type="ARBA" id="ARBA00048212"/>
    </source>
</evidence>
<dbReference type="GO" id="GO:0052654">
    <property type="term" value="F:L-leucine-2-oxoglutarate transaminase activity"/>
    <property type="evidence" value="ECO:0007669"/>
    <property type="project" value="RHEA"/>
</dbReference>
<evidence type="ECO:0000256" key="4">
    <source>
        <dbReference type="ARBA" id="ARBA00009320"/>
    </source>
</evidence>
<dbReference type="KEGG" id="gfl:GRFL_3123"/>
<dbReference type="PANTHER" id="PTHR42743">
    <property type="entry name" value="AMINO-ACID AMINOTRANSFERASE"/>
    <property type="match status" value="1"/>
</dbReference>
<dbReference type="SUPFAM" id="SSF56752">
    <property type="entry name" value="D-aminoacid aminotransferase-like PLP-dependent enzymes"/>
    <property type="match status" value="1"/>
</dbReference>
<dbReference type="AlphaFoldDB" id="A0A1L7I8C6"/>
<dbReference type="PANTHER" id="PTHR42743:SF11">
    <property type="entry name" value="AMINODEOXYCHORISMATE LYASE"/>
    <property type="match status" value="1"/>
</dbReference>
<gene>
    <name evidence="9" type="ORF">GRFL_3123</name>
</gene>
<dbReference type="InterPro" id="IPR050571">
    <property type="entry name" value="Class-IV_PLP-Dep_Aminotrnsfr"/>
</dbReference>
<dbReference type="EMBL" id="CP016359">
    <property type="protein sequence ID" value="APU69847.1"/>
    <property type="molecule type" value="Genomic_DNA"/>
</dbReference>
<dbReference type="InterPro" id="IPR036038">
    <property type="entry name" value="Aminotransferase-like"/>
</dbReference>
<keyword evidence="9" id="KW-0456">Lyase</keyword>
<dbReference type="RefSeq" id="WP_083645440.1">
    <property type="nucleotide sequence ID" value="NZ_AMRU01000016.1"/>
</dbReference>
<comment type="pathway">
    <text evidence="2">Amino-acid biosynthesis; L-valine biosynthesis; L-valine from pyruvate: step 4/4.</text>
</comment>
<proteinExistence type="inferred from homology"/>
<dbReference type="InterPro" id="IPR043131">
    <property type="entry name" value="BCAT-like_N"/>
</dbReference>
<sequence length="281" mass="32178">MININGQLLENEQAHLTVTNRGFAYGDSVFETIRVINGKIVFWEDHYFRLMASMRIMRMEIPSNFSPEFLEQEILKIVERNQLSDKTARVKLSVYRNEGGFYTPETREVGYVIAATPMKTPFYVLSEDFYEIELFKDHYVTSGLLSTIKSNNRAINVLGSIYAKENDYQNCLLINEKKNVVEALNGNLFLIKGQSIKTPPLAEGALNGIIRKQVLEILKKSEDYKIEEDSISPFELQKADELFITNVAVGIQPVHKYRKKEFQVKVAKEIIGKLNAKARLA</sequence>
<accession>A0A1L7I8C6</accession>
<dbReference type="Gene3D" id="3.20.10.10">
    <property type="entry name" value="D-amino Acid Aminotransferase, subunit A, domain 2"/>
    <property type="match status" value="1"/>
</dbReference>
<dbReference type="Pfam" id="PF01063">
    <property type="entry name" value="Aminotran_4"/>
    <property type="match status" value="1"/>
</dbReference>
<dbReference type="CDD" id="cd00449">
    <property type="entry name" value="PLPDE_IV"/>
    <property type="match status" value="1"/>
</dbReference>
<dbReference type="GO" id="GO:0016829">
    <property type="term" value="F:lyase activity"/>
    <property type="evidence" value="ECO:0007669"/>
    <property type="project" value="UniProtKB-KW"/>
</dbReference>
<dbReference type="Gene3D" id="3.30.470.10">
    <property type="match status" value="1"/>
</dbReference>
<comment type="pathway">
    <text evidence="3">Amino-acid biosynthesis; L-leucine biosynthesis; L-leucine from 3-methyl-2-oxobutanoate: step 4/4.</text>
</comment>
<dbReference type="EC" id="2.6.1.42" evidence="5"/>
<dbReference type="InterPro" id="IPR043132">
    <property type="entry name" value="BCAT-like_C"/>
</dbReference>
<keyword evidence="10" id="KW-1185">Reference proteome</keyword>